<organism evidence="1 2">
    <name type="scientific">Rhizopus oryzae</name>
    <name type="common">Mucormycosis agent</name>
    <name type="synonym">Rhizopus arrhizus var. delemar</name>
    <dbReference type="NCBI Taxonomy" id="64495"/>
    <lineage>
        <taxon>Eukaryota</taxon>
        <taxon>Fungi</taxon>
        <taxon>Fungi incertae sedis</taxon>
        <taxon>Mucoromycota</taxon>
        <taxon>Mucoromycotina</taxon>
        <taxon>Mucoromycetes</taxon>
        <taxon>Mucorales</taxon>
        <taxon>Mucorineae</taxon>
        <taxon>Rhizopodaceae</taxon>
        <taxon>Rhizopus</taxon>
    </lineage>
</organism>
<dbReference type="AlphaFoldDB" id="A0A9P7BNW4"/>
<sequence length="259" mass="30497">MTKYCIFDDLARELENFIIDKYGGQQFHVYKGDWKGRFKAVAGSMGYKMERNVGNYWQMNIINALKDLKSISKKDLILKKISEIKKDNKWVLSTNKVVEDIMKSLIQETVYEHPVHSLILDLSDPIWVNYFDENELEEIRTMNMKKILALPLDLSAYISTYEIYITARDMHEFAHNMYYDPIEEFDRKWVQESLIEASEWFIRDSILQVDDYSELDTIINTWSFINNLAAVGYIMMGLDMELTVADVSIETNTVRFLKT</sequence>
<proteinExistence type="predicted"/>
<keyword evidence="2" id="KW-1185">Reference proteome</keyword>
<dbReference type="EMBL" id="JAANQT010002042">
    <property type="protein sequence ID" value="KAG1303287.1"/>
    <property type="molecule type" value="Genomic_DNA"/>
</dbReference>
<reference evidence="1" key="1">
    <citation type="journal article" date="2020" name="Microb. Genom.">
        <title>Genetic diversity of clinical and environmental Mucorales isolates obtained from an investigation of mucormycosis cases among solid organ transplant recipients.</title>
        <authorList>
            <person name="Nguyen M.H."/>
            <person name="Kaul D."/>
            <person name="Muto C."/>
            <person name="Cheng S.J."/>
            <person name="Richter R.A."/>
            <person name="Bruno V.M."/>
            <person name="Liu G."/>
            <person name="Beyhan S."/>
            <person name="Sundermann A.J."/>
            <person name="Mounaud S."/>
            <person name="Pasculle A.W."/>
            <person name="Nierman W.C."/>
            <person name="Driscoll E."/>
            <person name="Cumbie R."/>
            <person name="Clancy C.J."/>
            <person name="Dupont C.L."/>
        </authorList>
    </citation>
    <scope>NUCLEOTIDE SEQUENCE</scope>
    <source>
        <strain evidence="1">GL11</strain>
    </source>
</reference>
<comment type="caution">
    <text evidence="1">The sequence shown here is derived from an EMBL/GenBank/DDBJ whole genome shotgun (WGS) entry which is preliminary data.</text>
</comment>
<protein>
    <submittedName>
        <fullName evidence="1">Uncharacterized protein</fullName>
    </submittedName>
</protein>
<evidence type="ECO:0000313" key="2">
    <source>
        <dbReference type="Proteomes" id="UP000716291"/>
    </source>
</evidence>
<gene>
    <name evidence="1" type="ORF">G6F64_010203</name>
</gene>
<accession>A0A9P7BNW4</accession>
<dbReference type="Proteomes" id="UP000716291">
    <property type="component" value="Unassembled WGS sequence"/>
</dbReference>
<dbReference type="OrthoDB" id="2288255at2759"/>
<name>A0A9P7BNW4_RHIOR</name>
<evidence type="ECO:0000313" key="1">
    <source>
        <dbReference type="EMBL" id="KAG1303287.1"/>
    </source>
</evidence>